<dbReference type="Proteomes" id="UP001165292">
    <property type="component" value="Unassembled WGS sequence"/>
</dbReference>
<comment type="subcellular location">
    <subcellularLocation>
        <location evidence="1">Cytoplasm</location>
        <location evidence="1">Cytosol</location>
    </subcellularLocation>
</comment>
<evidence type="ECO:0000313" key="8">
    <source>
        <dbReference type="Proteomes" id="UP000269134"/>
    </source>
</evidence>
<evidence type="ECO:0000256" key="1">
    <source>
        <dbReference type="ARBA" id="ARBA00004514"/>
    </source>
</evidence>
<dbReference type="Pfam" id="PF05400">
    <property type="entry name" value="FliT"/>
    <property type="match status" value="1"/>
</dbReference>
<dbReference type="AlphaFoldDB" id="A0AA41WQQ2"/>
<evidence type="ECO:0000313" key="9">
    <source>
        <dbReference type="Proteomes" id="UP001165292"/>
    </source>
</evidence>
<protein>
    <recommendedName>
        <fullName evidence="5">Flagellar protein FliT</fullName>
    </recommendedName>
</protein>
<evidence type="ECO:0000256" key="2">
    <source>
        <dbReference type="ARBA" id="ARBA00022490"/>
    </source>
</evidence>
<dbReference type="EMBL" id="JAMYBS010000041">
    <property type="protein sequence ID" value="MCO7546953.1"/>
    <property type="molecule type" value="Genomic_DNA"/>
</dbReference>
<gene>
    <name evidence="6" type="primary">fliT</name>
    <name evidence="7" type="ORF">EA795_13795</name>
    <name evidence="6" type="ORF">NJF43_19570</name>
</gene>
<keyword evidence="4" id="KW-0143">Chaperone</keyword>
<keyword evidence="6" id="KW-0969">Cilium</keyword>
<evidence type="ECO:0000313" key="7">
    <source>
        <dbReference type="EMBL" id="RMI00214.1"/>
    </source>
</evidence>
<evidence type="ECO:0000256" key="3">
    <source>
        <dbReference type="ARBA" id="ARBA00022795"/>
    </source>
</evidence>
<name>A0AA41WQQ2_9GAMM</name>
<dbReference type="RefSeq" id="WP_122077919.1">
    <property type="nucleotide sequence ID" value="NZ_DAMAQN010000002.1"/>
</dbReference>
<dbReference type="Proteomes" id="UP000269134">
    <property type="component" value="Unassembled WGS sequence"/>
</dbReference>
<keyword evidence="8" id="KW-1185">Reference proteome</keyword>
<sequence length="97" mass="10813">MNVIQSIAALKASLQEALAQQDWEAMGELDRRCRALVAEAAVGDASGDPALREQLEELSRLYVVLQQAARTERDRVASELTRLNQSKQVNQAYRSLE</sequence>
<dbReference type="EMBL" id="RFFL01000010">
    <property type="protein sequence ID" value="RMI00214.1"/>
    <property type="molecule type" value="Genomic_DNA"/>
</dbReference>
<organism evidence="6 9">
    <name type="scientific">Stutzerimonas nitrititolerans</name>
    <dbReference type="NCBI Taxonomy" id="2482751"/>
    <lineage>
        <taxon>Bacteria</taxon>
        <taxon>Pseudomonadati</taxon>
        <taxon>Pseudomonadota</taxon>
        <taxon>Gammaproteobacteria</taxon>
        <taxon>Pseudomonadales</taxon>
        <taxon>Pseudomonadaceae</taxon>
        <taxon>Stutzerimonas</taxon>
    </lineage>
</organism>
<keyword evidence="2" id="KW-0963">Cytoplasm</keyword>
<evidence type="ECO:0000256" key="5">
    <source>
        <dbReference type="ARBA" id="ARBA00093797"/>
    </source>
</evidence>
<dbReference type="Gene3D" id="1.20.58.380">
    <property type="entry name" value="Flagellar protein flit"/>
    <property type="match status" value="1"/>
</dbReference>
<keyword evidence="3" id="KW-1005">Bacterial flagellum biogenesis</keyword>
<dbReference type="GeneID" id="84610112"/>
<reference evidence="6" key="2">
    <citation type="submission" date="2022-06" db="EMBL/GenBank/DDBJ databases">
        <title>Detection of beta-lactamases in bacteria of animal origin.</title>
        <authorList>
            <person name="Mlynarcik P."/>
            <person name="Zdarska V."/>
            <person name="Chudobova H."/>
            <person name="Prochazkova P."/>
            <person name="Hricova K."/>
            <person name="Mezerova K."/>
            <person name="Bardon J."/>
            <person name="Dolejska M."/>
            <person name="Sukkar I."/>
            <person name="Kolar M."/>
        </authorList>
    </citation>
    <scope>NUCLEOTIDE SEQUENCE</scope>
    <source>
        <strain evidence="6">S 300-3</strain>
    </source>
</reference>
<reference evidence="7 8" key="1">
    <citation type="submission" date="2018-10" db="EMBL/GenBank/DDBJ databases">
        <title>Pseudomonas sp. GL14 genome.</title>
        <authorList>
            <person name="Peng J."/>
            <person name="Liu Z.-P."/>
        </authorList>
    </citation>
    <scope>NUCLEOTIDE SEQUENCE [LARGE SCALE GENOMIC DNA]</scope>
    <source>
        <strain evidence="7 8">GL14</strain>
    </source>
</reference>
<evidence type="ECO:0000256" key="4">
    <source>
        <dbReference type="ARBA" id="ARBA00023186"/>
    </source>
</evidence>
<comment type="caution">
    <text evidence="6">The sequence shown here is derived from an EMBL/GenBank/DDBJ whole genome shotgun (WGS) entry which is preliminary data.</text>
</comment>
<keyword evidence="6" id="KW-0282">Flagellum</keyword>
<evidence type="ECO:0000313" key="6">
    <source>
        <dbReference type="EMBL" id="MCO7546953.1"/>
    </source>
</evidence>
<dbReference type="InterPro" id="IPR008622">
    <property type="entry name" value="FliT"/>
</dbReference>
<accession>A0AA41WQQ2</accession>
<dbReference type="GO" id="GO:0044781">
    <property type="term" value="P:bacterial-type flagellum organization"/>
    <property type="evidence" value="ECO:0007669"/>
    <property type="project" value="UniProtKB-KW"/>
</dbReference>
<keyword evidence="6" id="KW-0966">Cell projection</keyword>
<proteinExistence type="predicted"/>